<keyword evidence="1" id="KW-0472">Membrane</keyword>
<dbReference type="KEGG" id="nta:107772292"/>
<dbReference type="OrthoDB" id="10282106at2759"/>
<dbReference type="PaxDb" id="4097-A0A1S3Y525"/>
<sequence length="111" mass="12802">MHICSSYSKRRRMLRTKKIQVVVLSICLDAPVTTTQEIDLQIQMSSMFGTKSFIGIFGSISFLTFVKYQILPLSMSSTLHFTNTSGHNQYNVYKSYIFLFIIDQQFIKVLS</sequence>
<keyword evidence="1" id="KW-0812">Transmembrane</keyword>
<dbReference type="Proteomes" id="UP000790787">
    <property type="component" value="Chromosome 13"/>
</dbReference>
<evidence type="ECO:0000256" key="1">
    <source>
        <dbReference type="SAM" id="Phobius"/>
    </source>
</evidence>
<dbReference type="GeneID" id="107772292"/>
<proteinExistence type="predicted"/>
<keyword evidence="2" id="KW-1185">Reference proteome</keyword>
<dbReference type="RefSeq" id="XP_016447276.1">
    <property type="nucleotide sequence ID" value="XM_016591790.1"/>
</dbReference>
<evidence type="ECO:0000313" key="3">
    <source>
        <dbReference type="RefSeq" id="XP_016447276.1"/>
    </source>
</evidence>
<reference evidence="3" key="2">
    <citation type="submission" date="2025-08" db="UniProtKB">
        <authorList>
            <consortium name="RefSeq"/>
        </authorList>
    </citation>
    <scope>IDENTIFICATION</scope>
    <source>
        <tissue evidence="3">Leaf</tissue>
    </source>
</reference>
<gene>
    <name evidence="3" type="primary">LOC107772292</name>
</gene>
<dbReference type="AlphaFoldDB" id="A0A1S3Y525"/>
<evidence type="ECO:0000313" key="2">
    <source>
        <dbReference type="Proteomes" id="UP000790787"/>
    </source>
</evidence>
<accession>A0A1S3Y525</accession>
<keyword evidence="1" id="KW-1133">Transmembrane helix</keyword>
<feature type="transmembrane region" description="Helical" evidence="1">
    <location>
        <begin position="45"/>
        <end position="66"/>
    </location>
</feature>
<organism evidence="2 3">
    <name type="scientific">Nicotiana tabacum</name>
    <name type="common">Common tobacco</name>
    <dbReference type="NCBI Taxonomy" id="4097"/>
    <lineage>
        <taxon>Eukaryota</taxon>
        <taxon>Viridiplantae</taxon>
        <taxon>Streptophyta</taxon>
        <taxon>Embryophyta</taxon>
        <taxon>Tracheophyta</taxon>
        <taxon>Spermatophyta</taxon>
        <taxon>Magnoliopsida</taxon>
        <taxon>eudicotyledons</taxon>
        <taxon>Gunneridae</taxon>
        <taxon>Pentapetalae</taxon>
        <taxon>asterids</taxon>
        <taxon>lamiids</taxon>
        <taxon>Solanales</taxon>
        <taxon>Solanaceae</taxon>
        <taxon>Nicotianoideae</taxon>
        <taxon>Nicotianeae</taxon>
        <taxon>Nicotiana</taxon>
    </lineage>
</organism>
<name>A0A1S3Y525_TOBAC</name>
<protein>
    <submittedName>
        <fullName evidence="3">Uncharacterized protein LOC107772292</fullName>
    </submittedName>
</protein>
<reference evidence="2" key="1">
    <citation type="journal article" date="2014" name="Nat. Commun.">
        <title>The tobacco genome sequence and its comparison with those of tomato and potato.</title>
        <authorList>
            <person name="Sierro N."/>
            <person name="Battey J.N."/>
            <person name="Ouadi S."/>
            <person name="Bakaher N."/>
            <person name="Bovet L."/>
            <person name="Willig A."/>
            <person name="Goepfert S."/>
            <person name="Peitsch M.C."/>
            <person name="Ivanov N.V."/>
        </authorList>
    </citation>
    <scope>NUCLEOTIDE SEQUENCE [LARGE SCALE GENOMIC DNA]</scope>
</reference>
<dbReference type="RefSeq" id="XP_016447276.1">
    <property type="nucleotide sequence ID" value="XM_016591790.2"/>
</dbReference>